<dbReference type="EMBL" id="QGHD01000021">
    <property type="protein sequence ID" value="PWK94491.1"/>
    <property type="molecule type" value="Genomic_DNA"/>
</dbReference>
<evidence type="ECO:0000313" key="1">
    <source>
        <dbReference type="EMBL" id="PWK94491.1"/>
    </source>
</evidence>
<dbReference type="Proteomes" id="UP000245523">
    <property type="component" value="Unassembled WGS sequence"/>
</dbReference>
<accession>A0ABX5LJ91</accession>
<keyword evidence="2" id="KW-1185">Reference proteome</keyword>
<sequence>MKLLGLFLLLIAAAQLFAEEIFFRSSFVLWQDPEILLWSPDSVSALDPKEFALSLKRTNSGIGSPSVRVAGELERDSSMALYASWLRNNLEPGVPAELLKIRNPEAQKKIAALEDKYLLFICKNGNTITLALFDESSYQPKVAGSLPYTADKIALGDAIAEMFFEGSTNRRLTKEERQKKAVEPNEYYSEMPKFRAWAGIAGGYTQARVPFTPHSWYRRKLKSEIKNYRNTQDSLSAWNFIDDASPVLNVYVGGLWFDFIGTEIFFRFSEHDAKTDDRDTIYNELDYWKFYRFEIGLSLVLSHRFPLHKNVVLVPHAEVGFLYSFFSESIATKSGRKPSGAYKSRFEFSNFYKGAVVSLGARTILYDHYGIDLRAGIAGRGRLLDKEPSPDAVSEPTEIGGSTIDCFIQLGLEYHFSI</sequence>
<gene>
    <name evidence="1" type="ORF">B0H50_12123</name>
</gene>
<protein>
    <recommendedName>
        <fullName evidence="3">Outer membrane protein beta-barrel domain-containing protein</fullName>
    </recommendedName>
</protein>
<evidence type="ECO:0008006" key="3">
    <source>
        <dbReference type="Google" id="ProtNLM"/>
    </source>
</evidence>
<organism evidence="1 2">
    <name type="scientific">Hallerella porci</name>
    <dbReference type="NCBI Taxonomy" id="1945871"/>
    <lineage>
        <taxon>Bacteria</taxon>
        <taxon>Pseudomonadati</taxon>
        <taxon>Fibrobacterota</taxon>
        <taxon>Fibrobacteria</taxon>
        <taxon>Fibrobacterales</taxon>
        <taxon>Fibrobacteraceae</taxon>
        <taxon>Hallerella</taxon>
    </lineage>
</organism>
<evidence type="ECO:0000313" key="2">
    <source>
        <dbReference type="Proteomes" id="UP000245523"/>
    </source>
</evidence>
<proteinExistence type="predicted"/>
<reference evidence="1 2" key="1">
    <citation type="submission" date="2018-05" db="EMBL/GenBank/DDBJ databases">
        <title>Animal gut microbial communities from fecal samples from Wisconsin, USA.</title>
        <authorList>
            <person name="Neumann A."/>
        </authorList>
    </citation>
    <scope>NUCLEOTIDE SEQUENCE [LARGE SCALE GENOMIC DNA]</scope>
    <source>
        <strain evidence="1 2">UWS4</strain>
    </source>
</reference>
<name>A0ABX5LJ91_9BACT</name>
<comment type="caution">
    <text evidence="1">The sequence shown here is derived from an EMBL/GenBank/DDBJ whole genome shotgun (WGS) entry which is preliminary data.</text>
</comment>
<dbReference type="RefSeq" id="WP_109587617.1">
    <property type="nucleotide sequence ID" value="NZ_JAXEIU010000058.1"/>
</dbReference>